<reference evidence="1 2" key="1">
    <citation type="submission" date="2015-10" db="EMBL/GenBank/DDBJ databases">
        <title>Pseudomonas putida clinical strains.</title>
        <authorList>
            <person name="Molina L."/>
            <person name="Udaondo Z."/>
        </authorList>
    </citation>
    <scope>NUCLEOTIDE SEQUENCE [LARGE SCALE GENOMIC DNA]</scope>
    <source>
        <strain evidence="1 2">HB13667</strain>
    </source>
</reference>
<name>A0A0P7D6N2_PSEPU</name>
<evidence type="ECO:0000313" key="2">
    <source>
        <dbReference type="Proteomes" id="UP000050437"/>
    </source>
</evidence>
<proteinExistence type="predicted"/>
<gene>
    <name evidence="1" type="ORF">HB13667_19655</name>
</gene>
<accession>A0A0P7D6N2</accession>
<evidence type="ECO:0000313" key="1">
    <source>
        <dbReference type="EMBL" id="KPM61341.1"/>
    </source>
</evidence>
<dbReference type="RefSeq" id="WP_043935660.1">
    <property type="nucleotide sequence ID" value="NZ_LKKS01000115.1"/>
</dbReference>
<protein>
    <recommendedName>
        <fullName evidence="3">Immunity protein 43 domain-containing protein</fullName>
    </recommendedName>
</protein>
<dbReference type="AlphaFoldDB" id="A0A0P7D6N2"/>
<organism evidence="1 2">
    <name type="scientific">Pseudomonas putida</name>
    <name type="common">Arthrobacter siderocapsulatus</name>
    <dbReference type="NCBI Taxonomy" id="303"/>
    <lineage>
        <taxon>Bacteria</taxon>
        <taxon>Pseudomonadati</taxon>
        <taxon>Pseudomonadota</taxon>
        <taxon>Gammaproteobacteria</taxon>
        <taxon>Pseudomonadales</taxon>
        <taxon>Pseudomonadaceae</taxon>
        <taxon>Pseudomonas</taxon>
    </lineage>
</organism>
<sequence>MKEFYMINADEGHGVPLFFDIEWTPKLPEFNQVSENPSRDMFGDAYQAKIDLDVFYGDAFFEQYIVSLDFVSLCDLYNCKYFSVPLAIELRKGREASKGYSLFFVQSRCSILDVGKSKFALMDEGLLRPESERQGMPVVYDRIEKFVIRGGVDEDLFYCVEIKQMVCSSEFKRGYLERNLAGLEFTKIDGDFIYAPWG</sequence>
<evidence type="ECO:0008006" key="3">
    <source>
        <dbReference type="Google" id="ProtNLM"/>
    </source>
</evidence>
<comment type="caution">
    <text evidence="1">The sequence shown here is derived from an EMBL/GenBank/DDBJ whole genome shotgun (WGS) entry which is preliminary data.</text>
</comment>
<dbReference type="EMBL" id="LKKS01000115">
    <property type="protein sequence ID" value="KPM61341.1"/>
    <property type="molecule type" value="Genomic_DNA"/>
</dbReference>
<dbReference type="Proteomes" id="UP000050437">
    <property type="component" value="Unassembled WGS sequence"/>
</dbReference>